<dbReference type="EMBL" id="CAJNOB010000006">
    <property type="protein sequence ID" value="CAF0693603.1"/>
    <property type="molecule type" value="Genomic_DNA"/>
</dbReference>
<reference evidence="1" key="1">
    <citation type="submission" date="2021-02" db="EMBL/GenBank/DDBJ databases">
        <authorList>
            <person name="Cremers G."/>
            <person name="Picone N."/>
        </authorList>
    </citation>
    <scope>NUCLEOTIDE SEQUENCE</scope>
    <source>
        <strain evidence="1">PQ17</strain>
    </source>
</reference>
<dbReference type="Pfam" id="PF02597">
    <property type="entry name" value="ThiS"/>
    <property type="match status" value="1"/>
</dbReference>
<keyword evidence="2" id="KW-1185">Reference proteome</keyword>
<dbReference type="SUPFAM" id="SSF54285">
    <property type="entry name" value="MoaD/ThiS"/>
    <property type="match status" value="1"/>
</dbReference>
<sequence length="79" mass="8978">MAKVRILAFAEARELLGEGEIWVEASLSESPRLILQRLYPDKIQKLSSWRVAVDRQYWEWDRPVGTAEEIAVIPPVSGG</sequence>
<dbReference type="InterPro" id="IPR003749">
    <property type="entry name" value="ThiS/MoaD-like"/>
</dbReference>
<organism evidence="1 2">
    <name type="scientific">Candidatus Methylacidithermus pantelleriae</name>
    <dbReference type="NCBI Taxonomy" id="2744239"/>
    <lineage>
        <taxon>Bacteria</taxon>
        <taxon>Pseudomonadati</taxon>
        <taxon>Verrucomicrobiota</taxon>
        <taxon>Methylacidiphilae</taxon>
        <taxon>Methylacidiphilales</taxon>
        <taxon>Methylacidiphilaceae</taxon>
        <taxon>Candidatus Methylacidithermus</taxon>
    </lineage>
</organism>
<evidence type="ECO:0000313" key="2">
    <source>
        <dbReference type="Proteomes" id="UP000663859"/>
    </source>
</evidence>
<protein>
    <submittedName>
        <fullName evidence="1">ThiamineS protein</fullName>
    </submittedName>
</protein>
<gene>
    <name evidence="1" type="ORF">MPNT_140057</name>
</gene>
<evidence type="ECO:0000313" key="1">
    <source>
        <dbReference type="EMBL" id="CAF0693603.1"/>
    </source>
</evidence>
<dbReference type="RefSeq" id="WP_174582922.1">
    <property type="nucleotide sequence ID" value="NZ_CAJNOB010000006.1"/>
</dbReference>
<dbReference type="AlphaFoldDB" id="A0A8J2BNF1"/>
<dbReference type="InterPro" id="IPR012675">
    <property type="entry name" value="Beta-grasp_dom_sf"/>
</dbReference>
<dbReference type="Proteomes" id="UP000663859">
    <property type="component" value="Unassembled WGS sequence"/>
</dbReference>
<name>A0A8J2BNF1_9BACT</name>
<dbReference type="CDD" id="cd00754">
    <property type="entry name" value="Ubl_MoaD"/>
    <property type="match status" value="1"/>
</dbReference>
<accession>A0A8J2BNF1</accession>
<dbReference type="Gene3D" id="3.10.20.30">
    <property type="match status" value="1"/>
</dbReference>
<dbReference type="InterPro" id="IPR016155">
    <property type="entry name" value="Mopterin_synth/thiamin_S_b"/>
</dbReference>
<proteinExistence type="predicted"/>
<comment type="caution">
    <text evidence="1">The sequence shown here is derived from an EMBL/GenBank/DDBJ whole genome shotgun (WGS) entry which is preliminary data.</text>
</comment>